<protein>
    <submittedName>
        <fullName evidence="2">Uncharacterized protein</fullName>
    </submittedName>
</protein>
<proteinExistence type="predicted"/>
<dbReference type="OrthoDB" id="1997883at2"/>
<feature type="transmembrane region" description="Helical" evidence="1">
    <location>
        <begin position="423"/>
        <end position="444"/>
    </location>
</feature>
<feature type="transmembrane region" description="Helical" evidence="1">
    <location>
        <begin position="144"/>
        <end position="162"/>
    </location>
</feature>
<dbReference type="RefSeq" id="WP_120471267.1">
    <property type="nucleotide sequence ID" value="NZ_RAYQ01000017.1"/>
</dbReference>
<gene>
    <name evidence="2" type="ORF">D7V94_15645</name>
</gene>
<feature type="transmembrane region" description="Helical" evidence="1">
    <location>
        <begin position="119"/>
        <end position="138"/>
    </location>
</feature>
<feature type="transmembrane region" description="Helical" evidence="1">
    <location>
        <begin position="311"/>
        <end position="332"/>
    </location>
</feature>
<dbReference type="EMBL" id="RAYQ01000017">
    <property type="protein sequence ID" value="RKI90056.1"/>
    <property type="molecule type" value="Genomic_DNA"/>
</dbReference>
<organism evidence="2 3">
    <name type="scientific">Parablautia intestinalis</name>
    <dbReference type="NCBI Taxonomy" id="2320100"/>
    <lineage>
        <taxon>Bacteria</taxon>
        <taxon>Bacillati</taxon>
        <taxon>Bacillota</taxon>
        <taxon>Clostridia</taxon>
        <taxon>Lachnospirales</taxon>
        <taxon>Lachnospiraceae</taxon>
        <taxon>Parablautia</taxon>
    </lineage>
</organism>
<accession>A0A3A9AS26</accession>
<keyword evidence="1" id="KW-0812">Transmembrane</keyword>
<comment type="caution">
    <text evidence="2">The sequence shown here is derived from an EMBL/GenBank/DDBJ whole genome shotgun (WGS) entry which is preliminary data.</text>
</comment>
<name>A0A3A9AS26_9FIRM</name>
<dbReference type="AlphaFoldDB" id="A0A3A9AS26"/>
<evidence type="ECO:0000313" key="3">
    <source>
        <dbReference type="Proteomes" id="UP000280696"/>
    </source>
</evidence>
<feature type="transmembrane region" description="Helical" evidence="1">
    <location>
        <begin position="169"/>
        <end position="186"/>
    </location>
</feature>
<feature type="transmembrane region" description="Helical" evidence="1">
    <location>
        <begin position="95"/>
        <end position="112"/>
    </location>
</feature>
<keyword evidence="1" id="KW-0472">Membrane</keyword>
<reference evidence="2 3" key="1">
    <citation type="submission" date="2018-09" db="EMBL/GenBank/DDBJ databases">
        <title>Murine metabolic-syndrome-specific gut microbial biobank.</title>
        <authorList>
            <person name="Liu C."/>
        </authorList>
    </citation>
    <scope>NUCLEOTIDE SEQUENCE [LARGE SCALE GENOMIC DNA]</scope>
    <source>
        <strain evidence="2 3">0.1xD8-82</strain>
    </source>
</reference>
<feature type="transmembrane region" description="Helical" evidence="1">
    <location>
        <begin position="221"/>
        <end position="246"/>
    </location>
</feature>
<evidence type="ECO:0000256" key="1">
    <source>
        <dbReference type="SAM" id="Phobius"/>
    </source>
</evidence>
<sequence>MKSDKQLKAYPGGQKTDRQGKIAFFFLLAIMAVYYGYRMFALTPWYDELYTYYYFISKGPVYAAIHWPLPNNHVGYSVLSACLAFLGNPYISLRGISYLCALANMCLLYKIIQNYKKGFWPLAGVVLYLSMNLVNQLAVQGRGYTLGITSYLTAWLCLICICREGRAPKKSYVIYALSLVLGLYTVSSNVYWVVPLCLSGGLYLLLKGIRKDQKAESFKKLAMLIIASLVAALGTVFLYTTIWLAIGSNLLVKDVASTYYGMGHVKMILNAPFAAIGRGMEYMLDTPYIQSEDRTGFTGRLIEWFGTLFGYYYNSLQGVIALVWAGGLIYLARKIAQSIKRSTDPSLSGFGCRHMDKELLLYLCVFMGSIFVPVCLFIQCKRPYYRVFTYGGVLLAVLIVLLLQKALDSACAKIPDEGKRKGVFWLVFLLIGLFGIKCLFFSGYNVQYGDREHEIEDALANADIDKWEHFCVTDCNQQYLLYFLYGIRCENTQIEGADVVLLDKRMTEPDFDEMVWEFYHYYDTIPWEYMEQDMSRIYENEDYVLYVKKR</sequence>
<dbReference type="Proteomes" id="UP000280696">
    <property type="component" value="Unassembled WGS sequence"/>
</dbReference>
<feature type="transmembrane region" description="Helical" evidence="1">
    <location>
        <begin position="359"/>
        <end position="379"/>
    </location>
</feature>
<evidence type="ECO:0000313" key="2">
    <source>
        <dbReference type="EMBL" id="RKI90056.1"/>
    </source>
</evidence>
<keyword evidence="1" id="KW-1133">Transmembrane helix</keyword>
<feature type="transmembrane region" description="Helical" evidence="1">
    <location>
        <begin position="20"/>
        <end position="37"/>
    </location>
</feature>
<feature type="transmembrane region" description="Helical" evidence="1">
    <location>
        <begin position="385"/>
        <end position="403"/>
    </location>
</feature>
<keyword evidence="3" id="KW-1185">Reference proteome</keyword>